<dbReference type="EMBL" id="WNKU01000035">
    <property type="protein sequence ID" value="MTV50769.1"/>
    <property type="molecule type" value="Genomic_DNA"/>
</dbReference>
<keyword evidence="3" id="KW-1185">Reference proteome</keyword>
<organism evidence="2 3">
    <name type="scientific">Heliobacterium mobile</name>
    <name type="common">Heliobacillus mobilis</name>
    <dbReference type="NCBI Taxonomy" id="28064"/>
    <lineage>
        <taxon>Bacteria</taxon>
        <taxon>Bacillati</taxon>
        <taxon>Bacillota</taxon>
        <taxon>Clostridia</taxon>
        <taxon>Eubacteriales</taxon>
        <taxon>Heliobacteriaceae</taxon>
        <taxon>Heliobacterium</taxon>
    </lineage>
</organism>
<dbReference type="Pfam" id="PF13730">
    <property type="entry name" value="HTH_36"/>
    <property type="match status" value="1"/>
</dbReference>
<dbReference type="OrthoDB" id="9799748at2"/>
<evidence type="ECO:0000313" key="2">
    <source>
        <dbReference type="EMBL" id="MTV50769.1"/>
    </source>
</evidence>
<name>A0A6I3SPF4_HELMO</name>
<protein>
    <recommendedName>
        <fullName evidence="4">Helix-turn-helix domain-containing protein</fullName>
    </recommendedName>
</protein>
<reference evidence="2 3" key="1">
    <citation type="submission" date="2019-11" db="EMBL/GenBank/DDBJ databases">
        <title>Whole-genome sequence of a the green, strictly anaerobic photosynthetic bacterium Heliobacillus mobilis DSM 6151.</title>
        <authorList>
            <person name="Kyndt J.A."/>
            <person name="Meyer T.E."/>
        </authorList>
    </citation>
    <scope>NUCLEOTIDE SEQUENCE [LARGE SCALE GENOMIC DNA]</scope>
    <source>
        <strain evidence="2 3">DSM 6151</strain>
    </source>
</reference>
<dbReference type="InterPro" id="IPR036388">
    <property type="entry name" value="WH-like_DNA-bd_sf"/>
</dbReference>
<evidence type="ECO:0000313" key="3">
    <source>
        <dbReference type="Proteomes" id="UP000430670"/>
    </source>
</evidence>
<accession>A0A6I3SPF4</accession>
<dbReference type="RefSeq" id="WP_155477849.1">
    <property type="nucleotide sequence ID" value="NZ_WNKU01000035.1"/>
</dbReference>
<feature type="region of interest" description="Disordered" evidence="1">
    <location>
        <begin position="296"/>
        <end position="328"/>
    </location>
</feature>
<proteinExistence type="predicted"/>
<evidence type="ECO:0000256" key="1">
    <source>
        <dbReference type="SAM" id="MobiDB-lite"/>
    </source>
</evidence>
<dbReference type="Proteomes" id="UP000430670">
    <property type="component" value="Unassembled WGS sequence"/>
</dbReference>
<gene>
    <name evidence="2" type="ORF">GJ688_17700</name>
</gene>
<dbReference type="AlphaFoldDB" id="A0A6I3SPF4"/>
<comment type="caution">
    <text evidence="2">The sequence shown here is derived from an EMBL/GenBank/DDBJ whole genome shotgun (WGS) entry which is preliminary data.</text>
</comment>
<dbReference type="Gene3D" id="1.10.10.10">
    <property type="entry name" value="Winged helix-like DNA-binding domain superfamily/Winged helix DNA-binding domain"/>
    <property type="match status" value="1"/>
</dbReference>
<sequence length="328" mass="37924">MLAVEMERSFDIIDKKWDHEIYVKMYRSAVTSGLMAELGPERWAVLCVIASYMDEQGNCFPSQDAVAAGLRWSRQTANKWINSLVQFRWKGQQVIERVYERKQGRFDASHYTILPLSQLAIFNGEVTPTNNPADEEITMSNSAFHVKDHSVTVSNSAIDRVKDRNPTVSKVFDTNKNQINQNQYNKKETRERAEVRAVEKTENNQTDLSHPKSVIQYFCQKYREKYTVNYNPNWKRDMGLVKTKLLSNYSPVQIQSMIDTVFSEYDTRWKKDAYPRPSIGQLATWLSNEALALVEEQKPAESTEPVRKHGGRSVDEILARLRRGGEEE</sequence>
<evidence type="ECO:0008006" key="4">
    <source>
        <dbReference type="Google" id="ProtNLM"/>
    </source>
</evidence>